<gene>
    <name evidence="2" type="ORF">C8034_v011920</name>
</gene>
<name>A0A4R8TJU8_9PEZI</name>
<sequence>MDGREGTIHGLKIYRGSCLHYRDSFDVVEDIIEPDVRHENQRVSRFTSSSVVVRRRPSLCSSTAIMIIILILIIIWLLLQLRSSNSQVLQPTRPPSLRVSESPGPWLLLWVWPGSGSCSGHPALRLKLSERDNKYLKAGESF</sequence>
<evidence type="ECO:0000256" key="1">
    <source>
        <dbReference type="SAM" id="Phobius"/>
    </source>
</evidence>
<keyword evidence="1" id="KW-0812">Transmembrane</keyword>
<dbReference type="Proteomes" id="UP000295604">
    <property type="component" value="Unassembled WGS sequence"/>
</dbReference>
<dbReference type="AlphaFoldDB" id="A0A4R8TJU8"/>
<keyword evidence="1" id="KW-1133">Transmembrane helix</keyword>
<proteinExistence type="predicted"/>
<dbReference type="EMBL" id="QAPF01000059">
    <property type="protein sequence ID" value="TEA18787.1"/>
    <property type="molecule type" value="Genomic_DNA"/>
</dbReference>
<keyword evidence="1" id="KW-0472">Membrane</keyword>
<organism evidence="2 3">
    <name type="scientific">Colletotrichum sidae</name>
    <dbReference type="NCBI Taxonomy" id="1347389"/>
    <lineage>
        <taxon>Eukaryota</taxon>
        <taxon>Fungi</taxon>
        <taxon>Dikarya</taxon>
        <taxon>Ascomycota</taxon>
        <taxon>Pezizomycotina</taxon>
        <taxon>Sordariomycetes</taxon>
        <taxon>Hypocreomycetidae</taxon>
        <taxon>Glomerellales</taxon>
        <taxon>Glomerellaceae</taxon>
        <taxon>Colletotrichum</taxon>
        <taxon>Colletotrichum orbiculare species complex</taxon>
    </lineage>
</organism>
<accession>A0A4R8TJU8</accession>
<evidence type="ECO:0000313" key="2">
    <source>
        <dbReference type="EMBL" id="TEA18787.1"/>
    </source>
</evidence>
<comment type="caution">
    <text evidence="2">The sequence shown here is derived from an EMBL/GenBank/DDBJ whole genome shotgun (WGS) entry which is preliminary data.</text>
</comment>
<protein>
    <submittedName>
        <fullName evidence="2">Uncharacterized protein</fullName>
    </submittedName>
</protein>
<feature type="transmembrane region" description="Helical" evidence="1">
    <location>
        <begin position="59"/>
        <end position="79"/>
    </location>
</feature>
<reference evidence="2 3" key="1">
    <citation type="submission" date="2018-11" db="EMBL/GenBank/DDBJ databases">
        <title>Genome sequence and assembly of Colletotrichum sidae.</title>
        <authorList>
            <person name="Gan P."/>
            <person name="Shirasu K."/>
        </authorList>
    </citation>
    <scope>NUCLEOTIDE SEQUENCE [LARGE SCALE GENOMIC DNA]</scope>
    <source>
        <strain evidence="2 3">CBS 518.97</strain>
    </source>
</reference>
<keyword evidence="3" id="KW-1185">Reference proteome</keyword>
<evidence type="ECO:0000313" key="3">
    <source>
        <dbReference type="Proteomes" id="UP000295604"/>
    </source>
</evidence>